<dbReference type="InterPro" id="IPR001015">
    <property type="entry name" value="Ferrochelatase"/>
</dbReference>
<sequence>MLTQHRTLAALCVLAAFSATAQAFAPSSLRTPARAGLRSPDLTSSRRGHVGPMMAATAPQSRGMFKNMFGKVTTTINRETAQKAKTGEEKVGILFLNLGGPEKLDEVEDFLFNLFNDPDIIRLPDALQPLQSFIARRIASSRAPGSMEAYESIGGGSPIVDLTMDQGEKLQAELEKRGLESKIYIGMRYWFPFTEEAVDKILKDEISRLVIIPLYPQYSISTSGSSLRLLNEMIKADPDTWDPRRLDHTVVPDWFDHPGYVKTQAKLIKKELEEFKGRPGDVKVMFSAHGVPVSYVEAGDPYKSQIERCSELIMEEVNREGADKFDYTLCFQSRVGPVKWLEPYTDTVLNQLGEDGLKNIVVVPLSFVSDHVETLEEIDQEYREVAEEAGIKNFKRVPALNSEPDFIDALADLTIDALNKPALRVRETLNLYQGDEKAPDGSWMNIGITQTSEKINGRLAMVALSFLAVTQVIKAGCPPIDGPSIAGKEPFCAAFSADGWGWLFDIASSFQM</sequence>
<dbReference type="PROSITE" id="PS00534">
    <property type="entry name" value="FERROCHELATASE"/>
    <property type="match status" value="1"/>
</dbReference>
<evidence type="ECO:0000256" key="4">
    <source>
        <dbReference type="ARBA" id="ARBA00023004"/>
    </source>
</evidence>
<accession>A0A7S1EAX3</accession>
<dbReference type="EMBL" id="HBFX01034439">
    <property type="protein sequence ID" value="CAD8969750.1"/>
    <property type="molecule type" value="Transcribed_RNA"/>
</dbReference>
<comment type="similarity">
    <text evidence="3 9">Belongs to the ferrochelatase family.</text>
</comment>
<keyword evidence="4 9" id="KW-0408">Iron</keyword>
<feature type="region of interest" description="Disordered" evidence="10">
    <location>
        <begin position="32"/>
        <end position="52"/>
    </location>
</feature>
<evidence type="ECO:0000256" key="8">
    <source>
        <dbReference type="ARBA" id="ARBA00049380"/>
    </source>
</evidence>
<proteinExistence type="inferred from homology"/>
<evidence type="ECO:0000256" key="3">
    <source>
        <dbReference type="ARBA" id="ARBA00007718"/>
    </source>
</evidence>
<dbReference type="GO" id="GO:0004325">
    <property type="term" value="F:ferrochelatase activity"/>
    <property type="evidence" value="ECO:0007669"/>
    <property type="project" value="UniProtKB-UniRule"/>
</dbReference>
<dbReference type="InterPro" id="IPR033644">
    <property type="entry name" value="Ferrochelatase_C"/>
</dbReference>
<evidence type="ECO:0000256" key="9">
    <source>
        <dbReference type="RuleBase" id="RU000607"/>
    </source>
</evidence>
<organism evidence="12">
    <name type="scientific">Hemiselmis andersenii</name>
    <name type="common">Cryptophyte alga</name>
    <dbReference type="NCBI Taxonomy" id="464988"/>
    <lineage>
        <taxon>Eukaryota</taxon>
        <taxon>Cryptophyceae</taxon>
        <taxon>Cryptomonadales</taxon>
        <taxon>Hemiselmidaceae</taxon>
        <taxon>Hemiselmis</taxon>
    </lineage>
</organism>
<dbReference type="Pfam" id="PF00762">
    <property type="entry name" value="Ferrochelatase"/>
    <property type="match status" value="1"/>
</dbReference>
<keyword evidence="5 9" id="KW-0350">Heme biosynthesis</keyword>
<dbReference type="CDD" id="cd00419">
    <property type="entry name" value="Ferrochelatase_C"/>
    <property type="match status" value="1"/>
</dbReference>
<gene>
    <name evidence="12" type="ORF">HAND00432_LOCUS20748</name>
</gene>
<feature type="chain" id="PRO_5031512512" description="Ferrochelatase" evidence="11">
    <location>
        <begin position="24"/>
        <end position="512"/>
    </location>
</feature>
<dbReference type="PANTHER" id="PTHR11108">
    <property type="entry name" value="FERROCHELATASE"/>
    <property type="match status" value="1"/>
</dbReference>
<reference evidence="12" key="1">
    <citation type="submission" date="2021-01" db="EMBL/GenBank/DDBJ databases">
        <authorList>
            <person name="Corre E."/>
            <person name="Pelletier E."/>
            <person name="Niang G."/>
            <person name="Scheremetjew M."/>
            <person name="Finn R."/>
            <person name="Kale V."/>
            <person name="Holt S."/>
            <person name="Cochrane G."/>
            <person name="Meng A."/>
            <person name="Brown T."/>
            <person name="Cohen L."/>
        </authorList>
    </citation>
    <scope>NUCLEOTIDE SEQUENCE</scope>
    <source>
        <strain evidence="12">CCMP644</strain>
    </source>
</reference>
<dbReference type="InterPro" id="IPR019772">
    <property type="entry name" value="Ferrochelatase_AS"/>
</dbReference>
<dbReference type="UniPathway" id="UPA00252">
    <property type="reaction ID" value="UER00325"/>
</dbReference>
<protein>
    <recommendedName>
        <fullName evidence="9">Ferrochelatase</fullName>
        <ecNumber evidence="9">4.98.1.1</ecNumber>
    </recommendedName>
</protein>
<dbReference type="FunFam" id="3.40.50.1400:FF:000006">
    <property type="entry name" value="Ferrochelatase"/>
    <property type="match status" value="1"/>
</dbReference>
<evidence type="ECO:0000256" key="1">
    <source>
        <dbReference type="ARBA" id="ARBA00004229"/>
    </source>
</evidence>
<keyword evidence="11" id="KW-0732">Signal</keyword>
<dbReference type="HAMAP" id="MF_00323">
    <property type="entry name" value="Ferrochelatase"/>
    <property type="match status" value="1"/>
</dbReference>
<dbReference type="SUPFAM" id="SSF53800">
    <property type="entry name" value="Chelatase"/>
    <property type="match status" value="1"/>
</dbReference>
<evidence type="ECO:0000256" key="2">
    <source>
        <dbReference type="ARBA" id="ARBA00004943"/>
    </source>
</evidence>
<comment type="catalytic activity">
    <reaction evidence="8 9">
        <text>heme b + 2 H(+) = protoporphyrin IX + Fe(2+)</text>
        <dbReference type="Rhea" id="RHEA:22584"/>
        <dbReference type="ChEBI" id="CHEBI:15378"/>
        <dbReference type="ChEBI" id="CHEBI:29033"/>
        <dbReference type="ChEBI" id="CHEBI:57306"/>
        <dbReference type="ChEBI" id="CHEBI:60344"/>
        <dbReference type="EC" id="4.98.1.1"/>
    </reaction>
</comment>
<evidence type="ECO:0000256" key="6">
    <source>
        <dbReference type="ARBA" id="ARBA00023239"/>
    </source>
</evidence>
<dbReference type="GO" id="GO:0005743">
    <property type="term" value="C:mitochondrial inner membrane"/>
    <property type="evidence" value="ECO:0007669"/>
    <property type="project" value="UniProtKB-SubCell"/>
</dbReference>
<keyword evidence="6 9" id="KW-0456">Lyase</keyword>
<evidence type="ECO:0000256" key="7">
    <source>
        <dbReference type="ARBA" id="ARBA00023244"/>
    </source>
</evidence>
<dbReference type="InterPro" id="IPR033659">
    <property type="entry name" value="Ferrochelatase_N"/>
</dbReference>
<dbReference type="GO" id="GO:0009507">
    <property type="term" value="C:chloroplast"/>
    <property type="evidence" value="ECO:0007669"/>
    <property type="project" value="UniProtKB-SubCell"/>
</dbReference>
<evidence type="ECO:0000256" key="10">
    <source>
        <dbReference type="SAM" id="MobiDB-lite"/>
    </source>
</evidence>
<name>A0A7S1EAX3_HEMAN</name>
<comment type="subcellular location">
    <subcellularLocation>
        <location evidence="9">Mitochondrion inner membrane</location>
    </subcellularLocation>
    <subcellularLocation>
        <location evidence="1">Plastid</location>
        <location evidence="1">Chloroplast</location>
    </subcellularLocation>
</comment>
<evidence type="ECO:0000256" key="11">
    <source>
        <dbReference type="SAM" id="SignalP"/>
    </source>
</evidence>
<dbReference type="NCBIfam" id="TIGR00109">
    <property type="entry name" value="hemH"/>
    <property type="match status" value="1"/>
</dbReference>
<keyword evidence="9" id="KW-0999">Mitochondrion inner membrane</keyword>
<comment type="pathway">
    <text evidence="2 9">Porphyrin-containing compound metabolism; protoheme biosynthesis; protoheme from protoporphyrin-IX: step 1/1.</text>
</comment>
<keyword evidence="7 9" id="KW-0627">Porphyrin biosynthesis</keyword>
<feature type="signal peptide" evidence="11">
    <location>
        <begin position="1"/>
        <end position="23"/>
    </location>
</feature>
<comment type="function">
    <text evidence="9">Catalyzes the ferrous insertion into protoporphyrin IX.</text>
</comment>
<dbReference type="Gene3D" id="3.40.50.1400">
    <property type="match status" value="2"/>
</dbReference>
<dbReference type="PANTHER" id="PTHR11108:SF1">
    <property type="entry name" value="FERROCHELATASE, MITOCHONDRIAL"/>
    <property type="match status" value="1"/>
</dbReference>
<evidence type="ECO:0000256" key="5">
    <source>
        <dbReference type="ARBA" id="ARBA00023133"/>
    </source>
</evidence>
<keyword evidence="9" id="KW-0472">Membrane</keyword>
<dbReference type="CDD" id="cd03411">
    <property type="entry name" value="Ferrochelatase_N"/>
    <property type="match status" value="1"/>
</dbReference>
<keyword evidence="9" id="KW-0496">Mitochondrion</keyword>
<dbReference type="EC" id="4.98.1.1" evidence="9"/>
<dbReference type="GO" id="GO:0006783">
    <property type="term" value="P:heme biosynthetic process"/>
    <property type="evidence" value="ECO:0007669"/>
    <property type="project" value="UniProtKB-UniRule"/>
</dbReference>
<dbReference type="AlphaFoldDB" id="A0A7S1EAX3"/>
<evidence type="ECO:0000313" key="12">
    <source>
        <dbReference type="EMBL" id="CAD8969750.1"/>
    </source>
</evidence>